<keyword evidence="2" id="KW-0808">Transferase</keyword>
<proteinExistence type="inferred from homology"/>
<organism evidence="6 7">
    <name type="scientific">Limnobacter litoralis</name>
    <dbReference type="NCBI Taxonomy" id="481366"/>
    <lineage>
        <taxon>Bacteria</taxon>
        <taxon>Pseudomonadati</taxon>
        <taxon>Pseudomonadota</taxon>
        <taxon>Betaproteobacteria</taxon>
        <taxon>Burkholderiales</taxon>
        <taxon>Burkholderiaceae</taxon>
        <taxon>Limnobacter</taxon>
    </lineage>
</organism>
<keyword evidence="3" id="KW-0418">Kinase</keyword>
<feature type="domain" description="HipA N-terminal subdomain 1" evidence="5">
    <location>
        <begin position="7"/>
        <end position="107"/>
    </location>
</feature>
<evidence type="ECO:0000259" key="5">
    <source>
        <dbReference type="Pfam" id="PF13657"/>
    </source>
</evidence>
<keyword evidence="7" id="KW-1185">Reference proteome</keyword>
<dbReference type="EMBL" id="BSOJ01000032">
    <property type="protein sequence ID" value="GLR27493.1"/>
    <property type="molecule type" value="Genomic_DNA"/>
</dbReference>
<evidence type="ECO:0000256" key="3">
    <source>
        <dbReference type="ARBA" id="ARBA00022777"/>
    </source>
</evidence>
<dbReference type="Pfam" id="PF13657">
    <property type="entry name" value="Couple_hipA"/>
    <property type="match status" value="1"/>
</dbReference>
<evidence type="ECO:0000313" key="7">
    <source>
        <dbReference type="Proteomes" id="UP001156664"/>
    </source>
</evidence>
<dbReference type="InterPro" id="IPR017508">
    <property type="entry name" value="HipA_N1"/>
</dbReference>
<evidence type="ECO:0008006" key="8">
    <source>
        <dbReference type="Google" id="ProtNLM"/>
    </source>
</evidence>
<accession>A0ABQ5YX52</accession>
<reference evidence="7" key="1">
    <citation type="journal article" date="2019" name="Int. J. Syst. Evol. Microbiol.">
        <title>The Global Catalogue of Microorganisms (GCM) 10K type strain sequencing project: providing services to taxonomists for standard genome sequencing and annotation.</title>
        <authorList>
            <consortium name="The Broad Institute Genomics Platform"/>
            <consortium name="The Broad Institute Genome Sequencing Center for Infectious Disease"/>
            <person name="Wu L."/>
            <person name="Ma J."/>
        </authorList>
    </citation>
    <scope>NUCLEOTIDE SEQUENCE [LARGE SCALE GENOMIC DNA]</scope>
    <source>
        <strain evidence="7">NBRC 105857</strain>
    </source>
</reference>
<protein>
    <recommendedName>
        <fullName evidence="8">Type II toxin-antitoxin system HipA family toxin</fullName>
    </recommendedName>
</protein>
<gene>
    <name evidence="6" type="ORF">GCM10007875_25840</name>
</gene>
<dbReference type="Pfam" id="PF07804">
    <property type="entry name" value="HipA_C"/>
    <property type="match status" value="1"/>
</dbReference>
<name>A0ABQ5YX52_9BURK</name>
<evidence type="ECO:0000259" key="4">
    <source>
        <dbReference type="Pfam" id="PF07804"/>
    </source>
</evidence>
<comment type="caution">
    <text evidence="6">The sequence shown here is derived from an EMBL/GenBank/DDBJ whole genome shotgun (WGS) entry which is preliminary data.</text>
</comment>
<dbReference type="PANTHER" id="PTHR37419">
    <property type="entry name" value="SERINE/THREONINE-PROTEIN KINASE TOXIN HIPA"/>
    <property type="match status" value="1"/>
</dbReference>
<evidence type="ECO:0000313" key="6">
    <source>
        <dbReference type="EMBL" id="GLR27493.1"/>
    </source>
</evidence>
<dbReference type="InterPro" id="IPR012893">
    <property type="entry name" value="HipA-like_C"/>
</dbReference>
<dbReference type="NCBIfam" id="TIGR03071">
    <property type="entry name" value="couple_hipA"/>
    <property type="match status" value="1"/>
</dbReference>
<dbReference type="Proteomes" id="UP001156664">
    <property type="component" value="Unassembled WGS sequence"/>
</dbReference>
<dbReference type="RefSeq" id="WP_284282303.1">
    <property type="nucleotide sequence ID" value="NZ_BSOJ01000032.1"/>
</dbReference>
<comment type="similarity">
    <text evidence="1">Belongs to the HipA Ser/Thr kinase family.</text>
</comment>
<dbReference type="InterPro" id="IPR052028">
    <property type="entry name" value="HipA_Ser/Thr_kinase"/>
</dbReference>
<dbReference type="PANTHER" id="PTHR37419:SF1">
    <property type="entry name" value="SERINE_THREONINE-PROTEIN KINASE TOXIN HIPA"/>
    <property type="match status" value="1"/>
</dbReference>
<evidence type="ECO:0000256" key="2">
    <source>
        <dbReference type="ARBA" id="ARBA00022679"/>
    </source>
</evidence>
<feature type="domain" description="HipA-like C-terminal" evidence="4">
    <location>
        <begin position="148"/>
        <end position="384"/>
    </location>
</feature>
<evidence type="ECO:0000256" key="1">
    <source>
        <dbReference type="ARBA" id="ARBA00010164"/>
    </source>
</evidence>
<dbReference type="Gene3D" id="1.10.1070.20">
    <property type="match status" value="1"/>
</dbReference>
<sequence>MKSRSLRAFVDTVEVGTLSEQGAVWQFEYSQGWLNNPKGFDLSPALPRVQIAIKDGSSKRPVQWFFDNLLPEEGARQLLAKDAKVDGADAFALLQHYGAESAGSLTLLPQATKPDTPGVLKPLPFDALQARIKKLPNIPLAHGATKKMSLAGAQHKLAVVLQAGELFEPVGETPSTHILKPNHVDAEYPHSVINEWFTMRLAKRVGLDVPDVHRLYVPAPVYLVNRFDRLQKGGKVQRRHAIDACQLLGIDRVFKYSQGSVDALMKLAGQCRSPAVARTRLFSWLVFNVLVGNSDAHLKNISFLVSPGGVQLAPFYDLLSIGVYDSPAFDKNRWPDLTELAWPIKGASRFAQATPATLTQAGETLGLSANTTTRILRTMRQQLLDQAHSIYKEVEQENQTLMATRPELAATFAGELRCLRAIIHSVIQPMCKPG</sequence>